<keyword evidence="2" id="KW-1185">Reference proteome</keyword>
<proteinExistence type="predicted"/>
<dbReference type="AlphaFoldDB" id="A0ABD0UKL7"/>
<evidence type="ECO:0000313" key="1">
    <source>
        <dbReference type="EMBL" id="KAL0910911.1"/>
    </source>
</evidence>
<dbReference type="Proteomes" id="UP001552299">
    <property type="component" value="Unassembled WGS sequence"/>
</dbReference>
<evidence type="ECO:0000313" key="2">
    <source>
        <dbReference type="Proteomes" id="UP001552299"/>
    </source>
</evidence>
<accession>A0ABD0UKL7</accession>
<dbReference type="EMBL" id="JANQDX010000015">
    <property type="protein sequence ID" value="KAL0910911.1"/>
    <property type="molecule type" value="Genomic_DNA"/>
</dbReference>
<reference evidence="1 2" key="1">
    <citation type="journal article" date="2024" name="Plant Biotechnol. J.">
        <title>Dendrobium thyrsiflorum genome and its molecular insights into genes involved in important horticultural traits.</title>
        <authorList>
            <person name="Chen B."/>
            <person name="Wang J.Y."/>
            <person name="Zheng P.J."/>
            <person name="Li K.L."/>
            <person name="Liang Y.M."/>
            <person name="Chen X.F."/>
            <person name="Zhang C."/>
            <person name="Zhao X."/>
            <person name="He X."/>
            <person name="Zhang G.Q."/>
            <person name="Liu Z.J."/>
            <person name="Xu Q."/>
        </authorList>
    </citation>
    <scope>NUCLEOTIDE SEQUENCE [LARGE SCALE GENOMIC DNA]</scope>
    <source>
        <strain evidence="1">GZMU011</strain>
    </source>
</reference>
<gene>
    <name evidence="1" type="ORF">M5K25_019008</name>
</gene>
<comment type="caution">
    <text evidence="1">The sequence shown here is derived from an EMBL/GenBank/DDBJ whole genome shotgun (WGS) entry which is preliminary data.</text>
</comment>
<protein>
    <submittedName>
        <fullName evidence="1">Uncharacterized protein</fullName>
    </submittedName>
</protein>
<organism evidence="1 2">
    <name type="scientific">Dendrobium thyrsiflorum</name>
    <name type="common">Pinecone-like raceme dendrobium</name>
    <name type="synonym">Orchid</name>
    <dbReference type="NCBI Taxonomy" id="117978"/>
    <lineage>
        <taxon>Eukaryota</taxon>
        <taxon>Viridiplantae</taxon>
        <taxon>Streptophyta</taxon>
        <taxon>Embryophyta</taxon>
        <taxon>Tracheophyta</taxon>
        <taxon>Spermatophyta</taxon>
        <taxon>Magnoliopsida</taxon>
        <taxon>Liliopsida</taxon>
        <taxon>Asparagales</taxon>
        <taxon>Orchidaceae</taxon>
        <taxon>Epidendroideae</taxon>
        <taxon>Malaxideae</taxon>
        <taxon>Dendrobiinae</taxon>
        <taxon>Dendrobium</taxon>
    </lineage>
</organism>
<name>A0ABD0UKL7_DENTH</name>
<sequence>MSKLLDPMLSRNIYGGSMVRADHVKNGAQSSVLNGLIRVMPDFEPSSASGVAEKRSRKLINLTRLPCKTYAAPPGTTWQEKKNETKSNCYAASKDLGGGDRNPTHHCVSLSKMFAFSSVTSVVAFISLISDSNWLAFASSISSFSSLFICDMPGSSVSMLRRRAFNSKTSAFVFCKVDSSSNSLSPASTFTCSAISNADWIFIVPQQLQAQPSIVPIQIVMQQTQLQMETSLFLFHHLPQKTGVLSPFPQTQELQSHLNAVPGGLQAQIAMPYHAPEKFGEAVEYDHPQQQKTPQACILSPQASLPWL</sequence>